<dbReference type="AlphaFoldDB" id="A0A830CRB1"/>
<sequence>MMFGFSRMKRVTDPLDDKAKARIVGRSRIGPDHVSSGSEYSADRADDDVTTSASLSELFLRFLTPPSLRRRPATRIAIEIRQCVTRAVRLLTPSI</sequence>
<keyword evidence="3" id="KW-1185">Reference proteome</keyword>
<comment type="caution">
    <text evidence="2">The sequence shown here is derived from an EMBL/GenBank/DDBJ whole genome shotgun (WGS) entry which is preliminary data.</text>
</comment>
<name>A0A830CRB1_9LAMI</name>
<reference evidence="2" key="1">
    <citation type="submission" date="2020-07" db="EMBL/GenBank/DDBJ databases">
        <title>Ethylene signaling mediates host invasion by parasitic plants.</title>
        <authorList>
            <person name="Yoshida S."/>
        </authorList>
    </citation>
    <scope>NUCLEOTIDE SEQUENCE</scope>
    <source>
        <strain evidence="2">Okayama</strain>
    </source>
</reference>
<dbReference type="Proteomes" id="UP000653305">
    <property type="component" value="Unassembled WGS sequence"/>
</dbReference>
<organism evidence="2 3">
    <name type="scientific">Phtheirospermum japonicum</name>
    <dbReference type="NCBI Taxonomy" id="374723"/>
    <lineage>
        <taxon>Eukaryota</taxon>
        <taxon>Viridiplantae</taxon>
        <taxon>Streptophyta</taxon>
        <taxon>Embryophyta</taxon>
        <taxon>Tracheophyta</taxon>
        <taxon>Spermatophyta</taxon>
        <taxon>Magnoliopsida</taxon>
        <taxon>eudicotyledons</taxon>
        <taxon>Gunneridae</taxon>
        <taxon>Pentapetalae</taxon>
        <taxon>asterids</taxon>
        <taxon>lamiids</taxon>
        <taxon>Lamiales</taxon>
        <taxon>Orobanchaceae</taxon>
        <taxon>Orobanchaceae incertae sedis</taxon>
        <taxon>Phtheirospermum</taxon>
    </lineage>
</organism>
<dbReference type="EMBL" id="BMAC01000610">
    <property type="protein sequence ID" value="GFQ00119.1"/>
    <property type="molecule type" value="Genomic_DNA"/>
</dbReference>
<evidence type="ECO:0000313" key="2">
    <source>
        <dbReference type="EMBL" id="GFQ00119.1"/>
    </source>
</evidence>
<feature type="region of interest" description="Disordered" evidence="1">
    <location>
        <begin position="26"/>
        <end position="46"/>
    </location>
</feature>
<evidence type="ECO:0000313" key="3">
    <source>
        <dbReference type="Proteomes" id="UP000653305"/>
    </source>
</evidence>
<accession>A0A830CRB1</accession>
<gene>
    <name evidence="2" type="ORF">PHJA_002155900</name>
</gene>
<evidence type="ECO:0000256" key="1">
    <source>
        <dbReference type="SAM" id="MobiDB-lite"/>
    </source>
</evidence>
<dbReference type="OrthoDB" id="10693441at2759"/>
<proteinExistence type="predicted"/>
<protein>
    <submittedName>
        <fullName evidence="2">Uncharacterized protein</fullName>
    </submittedName>
</protein>